<dbReference type="PANTHER" id="PTHR33067:SF32">
    <property type="entry name" value="ASPARTIC PEPTIDASE DDI1-TYPE DOMAIN-CONTAINING PROTEIN"/>
    <property type="match status" value="1"/>
</dbReference>
<dbReference type="PANTHER" id="PTHR33067">
    <property type="entry name" value="RNA-DIRECTED DNA POLYMERASE-RELATED"/>
    <property type="match status" value="1"/>
</dbReference>
<dbReference type="CDD" id="cd00303">
    <property type="entry name" value="retropepsin_like"/>
    <property type="match status" value="1"/>
</dbReference>
<dbReference type="EMBL" id="JBBPBM010000015">
    <property type="protein sequence ID" value="KAK8559088.1"/>
    <property type="molecule type" value="Genomic_DNA"/>
</dbReference>
<name>A0ABR2EEL4_9ROSI</name>
<comment type="caution">
    <text evidence="1">The sequence shown here is derived from an EMBL/GenBank/DDBJ whole genome shotgun (WGS) entry which is preliminary data.</text>
</comment>
<keyword evidence="2" id="KW-1185">Reference proteome</keyword>
<dbReference type="Proteomes" id="UP001472677">
    <property type="component" value="Unassembled WGS sequence"/>
</dbReference>
<evidence type="ECO:0000313" key="2">
    <source>
        <dbReference type="Proteomes" id="UP001472677"/>
    </source>
</evidence>
<accession>A0ABR2EEL4</accession>
<dbReference type="Gene3D" id="2.40.70.10">
    <property type="entry name" value="Acid Proteases"/>
    <property type="match status" value="1"/>
</dbReference>
<organism evidence="1 2">
    <name type="scientific">Hibiscus sabdariffa</name>
    <name type="common">roselle</name>
    <dbReference type="NCBI Taxonomy" id="183260"/>
    <lineage>
        <taxon>Eukaryota</taxon>
        <taxon>Viridiplantae</taxon>
        <taxon>Streptophyta</taxon>
        <taxon>Embryophyta</taxon>
        <taxon>Tracheophyta</taxon>
        <taxon>Spermatophyta</taxon>
        <taxon>Magnoliopsida</taxon>
        <taxon>eudicotyledons</taxon>
        <taxon>Gunneridae</taxon>
        <taxon>Pentapetalae</taxon>
        <taxon>rosids</taxon>
        <taxon>malvids</taxon>
        <taxon>Malvales</taxon>
        <taxon>Malvaceae</taxon>
        <taxon>Malvoideae</taxon>
        <taxon>Hibiscus</taxon>
    </lineage>
</organism>
<protein>
    <recommendedName>
        <fullName evidence="3">Polyprotein</fullName>
    </recommendedName>
</protein>
<sequence>MPNYAKFLKDMVSRKTRIGEFETATAIEACLAMMNNKVPSKKTNPGSFTIPCSIGNNYSTKALCDPGASINPMPKSVFQKIGIGEAKPTTVMLRLADRSYVQPEGKIEDILVRVDKFIFPADFLILDCEANEHAPIILRRQSLATGRVLIDFDNGELILQVNNQQVKVNVFSTLKHPTDPEDCQVIEATTEFDPDIEVTYLRRKYLTHLGSTSMKQHNTGTQNLIDFEIGNWIQHGSGKYFESLNYSSQDSKIDKPSMEQPPKLELKTLPEQLKYAYLGDDKTLHVIISSKLQPEQETQLIQVLRQHKAALGWTTADIKGISLAICMHKILLEDDHKPTVDAQRRLNQAMKDVGQVVISAISVGSIS</sequence>
<dbReference type="InterPro" id="IPR021109">
    <property type="entry name" value="Peptidase_aspartic_dom_sf"/>
</dbReference>
<proteinExistence type="predicted"/>
<reference evidence="1 2" key="1">
    <citation type="journal article" date="2024" name="G3 (Bethesda)">
        <title>Genome assembly of Hibiscus sabdariffa L. provides insights into metabolisms of medicinal natural products.</title>
        <authorList>
            <person name="Kim T."/>
        </authorList>
    </citation>
    <scope>NUCLEOTIDE SEQUENCE [LARGE SCALE GENOMIC DNA]</scope>
    <source>
        <strain evidence="1">TK-2024</strain>
        <tissue evidence="1">Old leaves</tissue>
    </source>
</reference>
<evidence type="ECO:0008006" key="3">
    <source>
        <dbReference type="Google" id="ProtNLM"/>
    </source>
</evidence>
<gene>
    <name evidence="1" type="ORF">V6N12_042373</name>
</gene>
<evidence type="ECO:0000313" key="1">
    <source>
        <dbReference type="EMBL" id="KAK8559088.1"/>
    </source>
</evidence>